<reference evidence="1" key="1">
    <citation type="submission" date="2019-05" db="EMBL/GenBank/DDBJ databases">
        <title>The de novo reference genome and transcriptome assemblies of the wild tomato species Solanum chilense.</title>
        <authorList>
            <person name="Stam R."/>
            <person name="Nosenko T."/>
            <person name="Hoerger A.C."/>
            <person name="Stephan W."/>
            <person name="Seidel M.A."/>
            <person name="Kuhn J.M.M."/>
            <person name="Haberer G."/>
            <person name="Tellier A."/>
        </authorList>
    </citation>
    <scope>NUCLEOTIDE SEQUENCE</scope>
    <source>
        <tissue evidence="1">Mature leaves</tissue>
    </source>
</reference>
<dbReference type="AlphaFoldDB" id="A0A6N2BIA0"/>
<comment type="caution">
    <text evidence="1">The sequence shown here is derived from an EMBL/GenBank/DDBJ whole genome shotgun (WGS) entry which is preliminary data.</text>
</comment>
<sequence>PHIILGFVSRLHRDKVSRLSQSVHHNPNGVMMPPSPQKTNHEVHIIGLSLPSRNLNNLSETTSLKMLRLNLLTIRTLSHIFYNVLLHTIPPINLLKIMIYYGGTWIYGISSTMGLSHNPGPQIIHIWYTHLVLVSKYALTA</sequence>
<accession>A0A6N2BIA0</accession>
<feature type="non-terminal residue" evidence="1">
    <location>
        <position position="1"/>
    </location>
</feature>
<gene>
    <name evidence="1" type="ORF">EJD97_011333</name>
</gene>
<evidence type="ECO:0000313" key="1">
    <source>
        <dbReference type="EMBL" id="TMW93658.1"/>
    </source>
</evidence>
<name>A0A6N2BIA0_SOLCI</name>
<protein>
    <submittedName>
        <fullName evidence="1">Uncharacterized protein</fullName>
    </submittedName>
</protein>
<organism evidence="1">
    <name type="scientific">Solanum chilense</name>
    <name type="common">Tomato</name>
    <name type="synonym">Lycopersicon chilense</name>
    <dbReference type="NCBI Taxonomy" id="4083"/>
    <lineage>
        <taxon>Eukaryota</taxon>
        <taxon>Viridiplantae</taxon>
        <taxon>Streptophyta</taxon>
        <taxon>Embryophyta</taxon>
        <taxon>Tracheophyta</taxon>
        <taxon>Spermatophyta</taxon>
        <taxon>Magnoliopsida</taxon>
        <taxon>eudicotyledons</taxon>
        <taxon>Gunneridae</taxon>
        <taxon>Pentapetalae</taxon>
        <taxon>asterids</taxon>
        <taxon>lamiids</taxon>
        <taxon>Solanales</taxon>
        <taxon>Solanaceae</taxon>
        <taxon>Solanoideae</taxon>
        <taxon>Solaneae</taxon>
        <taxon>Solanum</taxon>
        <taxon>Solanum subgen. Lycopersicon</taxon>
    </lineage>
</organism>
<proteinExistence type="predicted"/>
<dbReference type="EMBL" id="RXGB01002890">
    <property type="protein sequence ID" value="TMW93658.1"/>
    <property type="molecule type" value="Genomic_DNA"/>
</dbReference>